<evidence type="ECO:0000256" key="2">
    <source>
        <dbReference type="ARBA" id="ARBA00010077"/>
    </source>
</evidence>
<dbReference type="OrthoDB" id="28455at2759"/>
<accession>A0A8K0JYJ5</accession>
<protein>
    <recommendedName>
        <fullName evidence="5">Ribosome biogenesis regulatory protein</fullName>
    </recommendedName>
</protein>
<keyword evidence="3 5" id="KW-0690">Ribosome biogenesis</keyword>
<evidence type="ECO:0000313" key="7">
    <source>
        <dbReference type="EMBL" id="KAG8224844.1"/>
    </source>
</evidence>
<feature type="compositionally biased region" description="Basic residues" evidence="6">
    <location>
        <begin position="361"/>
        <end position="372"/>
    </location>
</feature>
<reference evidence="7" key="1">
    <citation type="submission" date="2013-04" db="EMBL/GenBank/DDBJ databases">
        <authorList>
            <person name="Qu J."/>
            <person name="Murali S.C."/>
            <person name="Bandaranaike D."/>
            <person name="Bellair M."/>
            <person name="Blankenburg K."/>
            <person name="Chao H."/>
            <person name="Dinh H."/>
            <person name="Doddapaneni H."/>
            <person name="Downs B."/>
            <person name="Dugan-Rocha S."/>
            <person name="Elkadiri S."/>
            <person name="Gnanaolivu R.D."/>
            <person name="Hernandez B."/>
            <person name="Javaid M."/>
            <person name="Jayaseelan J.C."/>
            <person name="Lee S."/>
            <person name="Li M."/>
            <person name="Ming W."/>
            <person name="Munidasa M."/>
            <person name="Muniz J."/>
            <person name="Nguyen L."/>
            <person name="Ongeri F."/>
            <person name="Osuji N."/>
            <person name="Pu L.-L."/>
            <person name="Puazo M."/>
            <person name="Qu C."/>
            <person name="Quiroz J."/>
            <person name="Raj R."/>
            <person name="Weissenberger G."/>
            <person name="Xin Y."/>
            <person name="Zou X."/>
            <person name="Han Y."/>
            <person name="Richards S."/>
            <person name="Worley K."/>
            <person name="Muzny D."/>
            <person name="Gibbs R."/>
        </authorList>
    </citation>
    <scope>NUCLEOTIDE SEQUENCE</scope>
    <source>
        <strain evidence="7">Sampled in the wild</strain>
    </source>
</reference>
<dbReference type="GO" id="GO:0042273">
    <property type="term" value="P:ribosomal large subunit biogenesis"/>
    <property type="evidence" value="ECO:0007669"/>
    <property type="project" value="TreeGrafter"/>
</dbReference>
<evidence type="ECO:0000256" key="5">
    <source>
        <dbReference type="RuleBase" id="RU364132"/>
    </source>
</evidence>
<name>A0A8K0JYJ5_LADFU</name>
<organism evidence="7 8">
    <name type="scientific">Ladona fulva</name>
    <name type="common">Scarce chaser dragonfly</name>
    <name type="synonym">Libellula fulva</name>
    <dbReference type="NCBI Taxonomy" id="123851"/>
    <lineage>
        <taxon>Eukaryota</taxon>
        <taxon>Metazoa</taxon>
        <taxon>Ecdysozoa</taxon>
        <taxon>Arthropoda</taxon>
        <taxon>Hexapoda</taxon>
        <taxon>Insecta</taxon>
        <taxon>Pterygota</taxon>
        <taxon>Palaeoptera</taxon>
        <taxon>Odonata</taxon>
        <taxon>Epiprocta</taxon>
        <taxon>Anisoptera</taxon>
        <taxon>Libelluloidea</taxon>
        <taxon>Libellulidae</taxon>
        <taxon>Ladona</taxon>
    </lineage>
</organism>
<keyword evidence="8" id="KW-1185">Reference proteome</keyword>
<evidence type="ECO:0000256" key="1">
    <source>
        <dbReference type="ARBA" id="ARBA00004123"/>
    </source>
</evidence>
<evidence type="ECO:0000256" key="6">
    <source>
        <dbReference type="SAM" id="MobiDB-lite"/>
    </source>
</evidence>
<dbReference type="Proteomes" id="UP000792457">
    <property type="component" value="Unassembled WGS sequence"/>
</dbReference>
<reference evidence="7" key="2">
    <citation type="submission" date="2017-10" db="EMBL/GenBank/DDBJ databases">
        <title>Ladona fulva Genome sequencing and assembly.</title>
        <authorList>
            <person name="Murali S."/>
            <person name="Richards S."/>
            <person name="Bandaranaike D."/>
            <person name="Bellair M."/>
            <person name="Blankenburg K."/>
            <person name="Chao H."/>
            <person name="Dinh H."/>
            <person name="Doddapaneni H."/>
            <person name="Dugan-Rocha S."/>
            <person name="Elkadiri S."/>
            <person name="Gnanaolivu R."/>
            <person name="Hernandez B."/>
            <person name="Skinner E."/>
            <person name="Javaid M."/>
            <person name="Lee S."/>
            <person name="Li M."/>
            <person name="Ming W."/>
            <person name="Munidasa M."/>
            <person name="Muniz J."/>
            <person name="Nguyen L."/>
            <person name="Hughes D."/>
            <person name="Osuji N."/>
            <person name="Pu L.-L."/>
            <person name="Puazo M."/>
            <person name="Qu C."/>
            <person name="Quiroz J."/>
            <person name="Raj R."/>
            <person name="Weissenberger G."/>
            <person name="Xin Y."/>
            <person name="Zou X."/>
            <person name="Han Y."/>
            <person name="Worley K."/>
            <person name="Muzny D."/>
            <person name="Gibbs R."/>
        </authorList>
    </citation>
    <scope>NUCLEOTIDE SEQUENCE</scope>
    <source>
        <strain evidence="7">Sampled in the wild</strain>
    </source>
</reference>
<feature type="region of interest" description="Disordered" evidence="6">
    <location>
        <begin position="288"/>
        <end position="372"/>
    </location>
</feature>
<proteinExistence type="inferred from homology"/>
<evidence type="ECO:0000256" key="4">
    <source>
        <dbReference type="ARBA" id="ARBA00023242"/>
    </source>
</evidence>
<comment type="similarity">
    <text evidence="2 5">Belongs to the RRS1 family.</text>
</comment>
<comment type="subcellular location">
    <subcellularLocation>
        <location evidence="1 5">Nucleus</location>
    </subcellularLocation>
</comment>
<dbReference type="EMBL" id="KZ308213">
    <property type="protein sequence ID" value="KAG8224844.1"/>
    <property type="molecule type" value="Genomic_DNA"/>
</dbReference>
<keyword evidence="4 5" id="KW-0539">Nucleus</keyword>
<dbReference type="PANTHER" id="PTHR17602:SF4">
    <property type="entry name" value="RIBOSOME BIOGENESIS REGULATORY PROTEIN HOMOLOG"/>
    <property type="match status" value="1"/>
</dbReference>
<dbReference type="GO" id="GO:0005730">
    <property type="term" value="C:nucleolus"/>
    <property type="evidence" value="ECO:0007669"/>
    <property type="project" value="TreeGrafter"/>
</dbReference>
<dbReference type="GO" id="GO:0000447">
    <property type="term" value="P:endonucleolytic cleavage in ITS1 to separate SSU-rRNA from 5.8S rRNA and LSU-rRNA from tricistronic rRNA transcript (SSU-rRNA, 5.8S rRNA, LSU-rRNA)"/>
    <property type="evidence" value="ECO:0007669"/>
    <property type="project" value="TreeGrafter"/>
</dbReference>
<evidence type="ECO:0000256" key="3">
    <source>
        <dbReference type="ARBA" id="ARBA00022517"/>
    </source>
</evidence>
<feature type="compositionally biased region" description="Basic residues" evidence="6">
    <location>
        <begin position="303"/>
        <end position="322"/>
    </location>
</feature>
<dbReference type="Pfam" id="PF04939">
    <property type="entry name" value="RRS1"/>
    <property type="match status" value="1"/>
</dbReference>
<comment type="function">
    <text evidence="5">Involved in ribosomal large subunit assembly.</text>
</comment>
<feature type="region of interest" description="Disordered" evidence="6">
    <location>
        <begin position="226"/>
        <end position="255"/>
    </location>
</feature>
<dbReference type="InterPro" id="IPR007023">
    <property type="entry name" value="Ribosom_reg"/>
</dbReference>
<gene>
    <name evidence="7" type="ORF">J437_LFUL005447</name>
</gene>
<comment type="caution">
    <text evidence="7">The sequence shown here is derived from an EMBL/GenBank/DDBJ whole genome shotgun (WGS) entry which is preliminary data.</text>
</comment>
<dbReference type="GO" id="GO:0030687">
    <property type="term" value="C:preribosome, large subunit precursor"/>
    <property type="evidence" value="ECO:0007669"/>
    <property type="project" value="TreeGrafter"/>
</dbReference>
<sequence>MDIVAKVLEKAAKEAEKYKPITVNKPLDLEYDLGNLITVDKNDLDHKRLREDNDNYLKELARDNTQLIINKIWQLPTEKVDEVYAVKLPPSTFALPREKRIPKPKALTKWQEYAKEKGIKKKKDKLVWDDVVQKWVPTYGYKRASVQRDKDWVLEVPQNADPYEDQFSKRVEEKKERVAKNELKRLRNLARSKNIKVPNIGLLPVENPSSTHLNIASHLAKTSTASLGKFQPKLPKEKPDAKPPSMIKKRKADSQVYNPGLEKKAHMSIVDNILNKKPKLDVEKAVNTELYNQDQERSEEKKTQKKGGKKRTTFQQSKRKGGGKGNKFKGEGGKKKSAFGGASGGKMKAKKSGPKSAGKGQRIHKPKGRKRR</sequence>
<dbReference type="AlphaFoldDB" id="A0A8K0JYJ5"/>
<dbReference type="PANTHER" id="PTHR17602">
    <property type="entry name" value="RIBOSOME BIOGENESIS REGULATORY PROTEIN"/>
    <property type="match status" value="1"/>
</dbReference>
<evidence type="ECO:0000313" key="8">
    <source>
        <dbReference type="Proteomes" id="UP000792457"/>
    </source>
</evidence>